<dbReference type="PANTHER" id="PTHR30537">
    <property type="entry name" value="HTH-TYPE TRANSCRIPTIONAL REGULATOR"/>
    <property type="match status" value="1"/>
</dbReference>
<dbReference type="EMBL" id="CP143423">
    <property type="protein sequence ID" value="WVX50232.1"/>
    <property type="molecule type" value="Genomic_DNA"/>
</dbReference>
<keyword evidence="7" id="KW-1185">Reference proteome</keyword>
<proteinExistence type="inferred from homology"/>
<dbReference type="Proteomes" id="UP001318682">
    <property type="component" value="Chromosome"/>
</dbReference>
<protein>
    <submittedName>
        <fullName evidence="6">HTH-type transcriptional regulator DmlR</fullName>
    </submittedName>
</protein>
<name>A0ABZ2BYJ5_9RHOB</name>
<keyword evidence="3" id="KW-0238">DNA-binding</keyword>
<dbReference type="Pfam" id="PF00126">
    <property type="entry name" value="HTH_1"/>
    <property type="match status" value="1"/>
</dbReference>
<gene>
    <name evidence="6" type="primary">dmlR_2</name>
    <name evidence="6" type="ORF">ROLI_033290</name>
</gene>
<dbReference type="SUPFAM" id="SSF53850">
    <property type="entry name" value="Periplasmic binding protein-like II"/>
    <property type="match status" value="1"/>
</dbReference>
<dbReference type="InterPro" id="IPR036390">
    <property type="entry name" value="WH_DNA-bd_sf"/>
</dbReference>
<dbReference type="InterPro" id="IPR036388">
    <property type="entry name" value="WH-like_DNA-bd_sf"/>
</dbReference>
<keyword evidence="2" id="KW-0805">Transcription regulation</keyword>
<reference evidence="7" key="1">
    <citation type="submission" date="2024-01" db="EMBL/GenBank/DDBJ databases">
        <title>Roseobacter fucihabitans sp. nov., isolated from the brown alga Fucus spiralis.</title>
        <authorList>
            <person name="Hahnke S."/>
            <person name="Berger M."/>
            <person name="Schlingloff A."/>
            <person name="Athale I."/>
            <person name="Neumann-Schaal M."/>
            <person name="Adenaya A."/>
            <person name="Poehlein A."/>
            <person name="Daniel R."/>
            <person name="Pertersen J."/>
            <person name="Brinkhoff T."/>
        </authorList>
    </citation>
    <scope>NUCLEOTIDE SEQUENCE [LARGE SCALE GENOMIC DNA]</scope>
    <source>
        <strain evidence="7">B14</strain>
    </source>
</reference>
<dbReference type="SUPFAM" id="SSF46785">
    <property type="entry name" value="Winged helix' DNA-binding domain"/>
    <property type="match status" value="1"/>
</dbReference>
<comment type="similarity">
    <text evidence="1">Belongs to the LysR transcriptional regulatory family.</text>
</comment>
<evidence type="ECO:0000256" key="4">
    <source>
        <dbReference type="ARBA" id="ARBA00023163"/>
    </source>
</evidence>
<accession>A0ABZ2BYJ5</accession>
<dbReference type="RefSeq" id="WP_187430940.1">
    <property type="nucleotide sequence ID" value="NZ_CP143423.1"/>
</dbReference>
<dbReference type="Gene3D" id="3.40.190.290">
    <property type="match status" value="1"/>
</dbReference>
<dbReference type="InterPro" id="IPR058163">
    <property type="entry name" value="LysR-type_TF_proteobact-type"/>
</dbReference>
<dbReference type="Pfam" id="PF03466">
    <property type="entry name" value="LysR_substrate"/>
    <property type="match status" value="1"/>
</dbReference>
<evidence type="ECO:0000256" key="3">
    <source>
        <dbReference type="ARBA" id="ARBA00023125"/>
    </source>
</evidence>
<evidence type="ECO:0000259" key="5">
    <source>
        <dbReference type="PROSITE" id="PS50931"/>
    </source>
</evidence>
<dbReference type="PROSITE" id="PS50931">
    <property type="entry name" value="HTH_LYSR"/>
    <property type="match status" value="1"/>
</dbReference>
<keyword evidence="4" id="KW-0804">Transcription</keyword>
<organism evidence="6 7">
    <name type="scientific">Roseobacter fucihabitans</name>
    <dbReference type="NCBI Taxonomy" id="1537242"/>
    <lineage>
        <taxon>Bacteria</taxon>
        <taxon>Pseudomonadati</taxon>
        <taxon>Pseudomonadota</taxon>
        <taxon>Alphaproteobacteria</taxon>
        <taxon>Rhodobacterales</taxon>
        <taxon>Roseobacteraceae</taxon>
        <taxon>Roseobacter</taxon>
    </lineage>
</organism>
<evidence type="ECO:0000313" key="7">
    <source>
        <dbReference type="Proteomes" id="UP001318682"/>
    </source>
</evidence>
<dbReference type="InterPro" id="IPR000847">
    <property type="entry name" value="LysR_HTH_N"/>
</dbReference>
<dbReference type="InterPro" id="IPR005119">
    <property type="entry name" value="LysR_subst-bd"/>
</dbReference>
<evidence type="ECO:0000256" key="1">
    <source>
        <dbReference type="ARBA" id="ARBA00009437"/>
    </source>
</evidence>
<dbReference type="PANTHER" id="PTHR30537:SF3">
    <property type="entry name" value="TRANSCRIPTIONAL REGULATORY PROTEIN"/>
    <property type="match status" value="1"/>
</dbReference>
<evidence type="ECO:0000313" key="6">
    <source>
        <dbReference type="EMBL" id="WVX50232.1"/>
    </source>
</evidence>
<evidence type="ECO:0000256" key="2">
    <source>
        <dbReference type="ARBA" id="ARBA00023015"/>
    </source>
</evidence>
<sequence>MANPNWSHFRVVLALKNEGSISGAARILGVDGSTVSRRLASAEQAFGTPIIIRGGGEFTFTPEGLVIADAAKQMDVVVNDTRINVSAMRQQPTGTVKIACVPTAAHVLRPLVHQIADAFDGLYVDLISSISAFDLAKGEADIAVRTREPKDPALVVAYSFTWGRALYGSKTYFEKHGRPKTPDDLRDHTLVRIGTGSSPSKASAFIERLDNPERPSIRVENTDSAQMMIEQGAGIGSLFCAFADTNSNIERVFPDPFDQVDSWVIYHESARGSQRVRIVLDALVAFLKDNRGLLTGLAYPPTPRSFISS</sequence>
<dbReference type="Gene3D" id="1.10.10.10">
    <property type="entry name" value="Winged helix-like DNA-binding domain superfamily/Winged helix DNA-binding domain"/>
    <property type="match status" value="1"/>
</dbReference>
<feature type="domain" description="HTH lysR-type" evidence="5">
    <location>
        <begin position="4"/>
        <end position="61"/>
    </location>
</feature>